<evidence type="ECO:0000256" key="1">
    <source>
        <dbReference type="ARBA" id="ARBA00001971"/>
    </source>
</evidence>
<comment type="cofactor">
    <cofactor evidence="1 8">
        <name>heme</name>
        <dbReference type="ChEBI" id="CHEBI:30413"/>
    </cofactor>
</comment>
<evidence type="ECO:0000256" key="8">
    <source>
        <dbReference type="PIRSR" id="PIRSR602401-1"/>
    </source>
</evidence>
<dbReference type="GO" id="GO:0004497">
    <property type="term" value="F:monooxygenase activity"/>
    <property type="evidence" value="ECO:0007669"/>
    <property type="project" value="UniProtKB-KW"/>
</dbReference>
<dbReference type="InterPro" id="IPR050476">
    <property type="entry name" value="Insect_CytP450_Detox"/>
</dbReference>
<keyword evidence="5 9" id="KW-0560">Oxidoreductase</keyword>
<dbReference type="InterPro" id="IPR002401">
    <property type="entry name" value="Cyt_P450_E_grp-I"/>
</dbReference>
<dbReference type="Gene3D" id="1.10.630.10">
    <property type="entry name" value="Cytochrome P450"/>
    <property type="match status" value="1"/>
</dbReference>
<keyword evidence="6 8" id="KW-0408">Iron</keyword>
<evidence type="ECO:0000256" key="7">
    <source>
        <dbReference type="ARBA" id="ARBA00023033"/>
    </source>
</evidence>
<dbReference type="GO" id="GO:0020037">
    <property type="term" value="F:heme binding"/>
    <property type="evidence" value="ECO:0007669"/>
    <property type="project" value="InterPro"/>
</dbReference>
<dbReference type="FunFam" id="1.10.630.10:FF:000182">
    <property type="entry name" value="Cytochrome P450 3A4"/>
    <property type="match status" value="1"/>
</dbReference>
<proteinExistence type="inferred from homology"/>
<keyword evidence="3 8" id="KW-0349">Heme</keyword>
<dbReference type="WBParaSite" id="Csp11.Scaffold560.g3891.t1">
    <property type="protein sequence ID" value="Csp11.Scaffold560.g3891.t1"/>
    <property type="gene ID" value="Csp11.Scaffold560.g3891"/>
</dbReference>
<dbReference type="InterPro" id="IPR036396">
    <property type="entry name" value="Cyt_P450_sf"/>
</dbReference>
<dbReference type="GO" id="GO:0016705">
    <property type="term" value="F:oxidoreductase activity, acting on paired donors, with incorporation or reduction of molecular oxygen"/>
    <property type="evidence" value="ECO:0007669"/>
    <property type="project" value="InterPro"/>
</dbReference>
<organism evidence="10 11">
    <name type="scientific">Caenorhabditis tropicalis</name>
    <dbReference type="NCBI Taxonomy" id="1561998"/>
    <lineage>
        <taxon>Eukaryota</taxon>
        <taxon>Metazoa</taxon>
        <taxon>Ecdysozoa</taxon>
        <taxon>Nematoda</taxon>
        <taxon>Chromadorea</taxon>
        <taxon>Rhabditida</taxon>
        <taxon>Rhabditina</taxon>
        <taxon>Rhabditomorpha</taxon>
        <taxon>Rhabditoidea</taxon>
        <taxon>Rhabditidae</taxon>
        <taxon>Peloderinae</taxon>
        <taxon>Caenorhabditis</taxon>
    </lineage>
</organism>
<dbReference type="Proteomes" id="UP000095282">
    <property type="component" value="Unplaced"/>
</dbReference>
<dbReference type="InterPro" id="IPR001128">
    <property type="entry name" value="Cyt_P450"/>
</dbReference>
<protein>
    <submittedName>
        <fullName evidence="11">Cytochrome P450</fullName>
    </submittedName>
</protein>
<dbReference type="PANTHER" id="PTHR24292:SF102">
    <property type="entry name" value="CYTOCHROME P450 FAMILY-RELATED"/>
    <property type="match status" value="1"/>
</dbReference>
<dbReference type="GO" id="GO:0005506">
    <property type="term" value="F:iron ion binding"/>
    <property type="evidence" value="ECO:0007669"/>
    <property type="project" value="InterPro"/>
</dbReference>
<dbReference type="eggNOG" id="KOG0158">
    <property type="taxonomic scope" value="Eukaryota"/>
</dbReference>
<accession>A0A1I7TA15</accession>
<evidence type="ECO:0000256" key="3">
    <source>
        <dbReference type="ARBA" id="ARBA00022617"/>
    </source>
</evidence>
<dbReference type="Pfam" id="PF00067">
    <property type="entry name" value="p450"/>
    <property type="match status" value="1"/>
</dbReference>
<dbReference type="CDD" id="cd11055">
    <property type="entry name" value="CYP3A-like"/>
    <property type="match status" value="1"/>
</dbReference>
<name>A0A1I7TA15_9PELO</name>
<evidence type="ECO:0000256" key="6">
    <source>
        <dbReference type="ARBA" id="ARBA00023004"/>
    </source>
</evidence>
<dbReference type="PRINTS" id="PR00463">
    <property type="entry name" value="EP450I"/>
</dbReference>
<evidence type="ECO:0000313" key="10">
    <source>
        <dbReference type="Proteomes" id="UP000095282"/>
    </source>
</evidence>
<evidence type="ECO:0000256" key="4">
    <source>
        <dbReference type="ARBA" id="ARBA00022723"/>
    </source>
</evidence>
<evidence type="ECO:0000313" key="11">
    <source>
        <dbReference type="WBParaSite" id="Csp11.Scaffold560.g3891.t1"/>
    </source>
</evidence>
<dbReference type="PROSITE" id="PS00086">
    <property type="entry name" value="CYTOCHROME_P450"/>
    <property type="match status" value="1"/>
</dbReference>
<reference evidence="11" key="1">
    <citation type="submission" date="2016-11" db="UniProtKB">
        <authorList>
            <consortium name="WormBaseParasite"/>
        </authorList>
    </citation>
    <scope>IDENTIFICATION</scope>
</reference>
<dbReference type="STRING" id="1561998.A0A1I7TA15"/>
<dbReference type="InterPro" id="IPR017972">
    <property type="entry name" value="Cyt_P450_CS"/>
</dbReference>
<evidence type="ECO:0000256" key="5">
    <source>
        <dbReference type="ARBA" id="ARBA00023002"/>
    </source>
</evidence>
<dbReference type="SUPFAM" id="SSF48264">
    <property type="entry name" value="Cytochrome P450"/>
    <property type="match status" value="1"/>
</dbReference>
<keyword evidence="10" id="KW-1185">Reference proteome</keyword>
<sequence>MFSAQGYRWKRLRTISSPTFSSNNLRKVTGTVEECTLELLKHIEEHTSDGQQIDMLNFYQEFTLDVIGRIAMGQNESLMFKNPLLPHVKAIFGESRTKLMMLGAVSPFMIDVLKWFMSRRKNNGNAIMITVERAVRKRMEERSKDENYSEEPQDFIDLFLDAKSDDVDLLNNNYSEGYSIKNSHQKISKTLTMDEIIAQCMVFIIAGFDTTALSLSFTTFLLATHPEIQKKLQEEVDRECPDPEISFDQLSKLKYLECVMKETLRLYPLASGANSRTCMKETTIGDGIRIEKGTHVLANTWAIHTNPTIWGEDSDEFKPERWESGDEHFFQKGGYIPFGLGPRQCIGMRLAYMEEKMLLAHILRRYSFEIGEKTVIPMKLVGRATTQPTSVWMHLVERN</sequence>
<dbReference type="PANTHER" id="PTHR24292">
    <property type="entry name" value="CYTOCHROME P450"/>
    <property type="match status" value="1"/>
</dbReference>
<evidence type="ECO:0000256" key="2">
    <source>
        <dbReference type="ARBA" id="ARBA00010617"/>
    </source>
</evidence>
<dbReference type="PRINTS" id="PR00385">
    <property type="entry name" value="P450"/>
</dbReference>
<keyword evidence="4 8" id="KW-0479">Metal-binding</keyword>
<evidence type="ECO:0000256" key="9">
    <source>
        <dbReference type="RuleBase" id="RU000461"/>
    </source>
</evidence>
<keyword evidence="7 9" id="KW-0503">Monooxygenase</keyword>
<dbReference type="AlphaFoldDB" id="A0A1I7TA15"/>
<comment type="similarity">
    <text evidence="2 9">Belongs to the cytochrome P450 family.</text>
</comment>
<feature type="binding site" description="axial binding residue" evidence="8">
    <location>
        <position position="345"/>
    </location>
    <ligand>
        <name>heme</name>
        <dbReference type="ChEBI" id="CHEBI:30413"/>
    </ligand>
    <ligandPart>
        <name>Fe</name>
        <dbReference type="ChEBI" id="CHEBI:18248"/>
    </ligandPart>
</feature>